<comment type="caution">
    <text evidence="1">The sequence shown here is derived from an EMBL/GenBank/DDBJ whole genome shotgun (WGS) entry which is preliminary data.</text>
</comment>
<gene>
    <name evidence="1" type="ORF">I8748_32350</name>
</gene>
<keyword evidence="2" id="KW-1185">Reference proteome</keyword>
<dbReference type="EMBL" id="JAECZC010000102">
    <property type="protein sequence ID" value="MBH8566787.1"/>
    <property type="molecule type" value="Genomic_DNA"/>
</dbReference>
<proteinExistence type="predicted"/>
<evidence type="ECO:0000313" key="2">
    <source>
        <dbReference type="Proteomes" id="UP000632766"/>
    </source>
</evidence>
<sequence length="118" mass="13030">MLSTPVHQIKNALAQALANLPDFNNMNPFQKGKVIDVAFKSILKDLMDQFGMKPGIDYVDDLGDTEPATDFVALSKRADELITGLMEGKIIAVSGYLAKSKTGREYEVKAYYKRKSVA</sequence>
<evidence type="ECO:0000313" key="1">
    <source>
        <dbReference type="EMBL" id="MBH8566787.1"/>
    </source>
</evidence>
<organism evidence="1 2">
    <name type="scientific">Amazonocrinis nigriterrae CENA67</name>
    <dbReference type="NCBI Taxonomy" id="2794033"/>
    <lineage>
        <taxon>Bacteria</taxon>
        <taxon>Bacillati</taxon>
        <taxon>Cyanobacteriota</taxon>
        <taxon>Cyanophyceae</taxon>
        <taxon>Nostocales</taxon>
        <taxon>Nostocaceae</taxon>
        <taxon>Amazonocrinis</taxon>
        <taxon>Amazonocrinis nigriterrae</taxon>
    </lineage>
</organism>
<dbReference type="RefSeq" id="WP_198128519.1">
    <property type="nucleotide sequence ID" value="NZ_JAECZC010000102.1"/>
</dbReference>
<dbReference type="Proteomes" id="UP000632766">
    <property type="component" value="Unassembled WGS sequence"/>
</dbReference>
<dbReference type="AlphaFoldDB" id="A0A8J7HVS5"/>
<accession>A0A8J7HVS5</accession>
<name>A0A8J7HVS5_9NOST</name>
<protein>
    <submittedName>
        <fullName evidence="1">Uncharacterized protein</fullName>
    </submittedName>
</protein>
<reference evidence="1 2" key="1">
    <citation type="journal article" date="2021" name="Int. J. Syst. Evol. Microbiol.">
        <title>Amazonocrinis nigriterrae gen. nov., sp. nov., Atlanticothrix silvestris gen. nov., sp. nov. and Dendronalium phyllosphericum gen. nov., sp. nov., nostocacean cyanobacteria from Brazilian environments.</title>
        <authorList>
            <person name="Alvarenga D.O."/>
            <person name="Andreote A.P.D."/>
            <person name="Branco L.H.Z."/>
            <person name="Delbaje E."/>
            <person name="Cruz R.B."/>
            <person name="Varani A.M."/>
            <person name="Fiore M.F."/>
        </authorList>
    </citation>
    <scope>NUCLEOTIDE SEQUENCE [LARGE SCALE GENOMIC DNA]</scope>
    <source>
        <strain evidence="1 2">CENA67</strain>
    </source>
</reference>